<dbReference type="GO" id="GO:0071555">
    <property type="term" value="P:cell wall organization"/>
    <property type="evidence" value="ECO:0007669"/>
    <property type="project" value="UniProtKB-UniRule"/>
</dbReference>
<dbReference type="SUPFAM" id="SSF141523">
    <property type="entry name" value="L,D-transpeptidase catalytic domain-like"/>
    <property type="match status" value="1"/>
</dbReference>
<proteinExistence type="predicted"/>
<keyword evidence="5" id="KW-0012">Acyltransferase</keyword>
<dbReference type="CDD" id="cd13432">
    <property type="entry name" value="LDT_IgD_like_2"/>
    <property type="match status" value="1"/>
</dbReference>
<name>A0AAC9MWY4_9PSEU</name>
<dbReference type="CDD" id="cd16913">
    <property type="entry name" value="YkuD_like"/>
    <property type="match status" value="1"/>
</dbReference>
<comment type="pathway">
    <text evidence="1 7">Cell wall biogenesis; peptidoglycan biosynthesis.</text>
</comment>
<sequence length="406" mass="43455">MRASGVPRESMASRRAAMPTRTPMMLLGAILLLLAGCSGGDSGSASAGGGLAGTPSAPSPSFSLEPGDGDAEVNPASDIAVSAADGTLHDIVLTDPDGTEVAGELNAEQTRWESSEPLGYAATYTWGGRVEGADGETVEVGGSFDTLTPDSQPRATINPVDDATVGVAMPVSVKFPEQPIPDEAKAAVEERLTVDTSVPVEGSWAWLGDNQVDWRPKDYWPADTEVAVRADLYGLDYGGGAFGKADLTTDFTIGRNQVVKLDTRSHRMIVERDGVQTADYPASYGEDDNPDLATPNGTFMVMTKEEVGNFSNPDYGYTDVEKKWALRFSNHGEFIHENEENRDNIGSANTSHGCVNLFEADAKDYFDSALIGDPIEITGSGTTLPPQYDVYDWQIPWEDWVQRSAL</sequence>
<protein>
    <recommendedName>
        <fullName evidence="9">L,D-TPase catalytic domain-containing protein</fullName>
    </recommendedName>
</protein>
<keyword evidence="11" id="KW-1185">Reference proteome</keyword>
<organism evidence="10 11">
    <name type="scientific">Actinoalloteichus hymeniacidonis</name>
    <dbReference type="NCBI Taxonomy" id="340345"/>
    <lineage>
        <taxon>Bacteria</taxon>
        <taxon>Bacillati</taxon>
        <taxon>Actinomycetota</taxon>
        <taxon>Actinomycetes</taxon>
        <taxon>Pseudonocardiales</taxon>
        <taxon>Pseudonocardiaceae</taxon>
        <taxon>Actinoalloteichus</taxon>
    </lineage>
</organism>
<dbReference type="AlphaFoldDB" id="A0AAC9MWY4"/>
<dbReference type="Gene3D" id="2.60.40.3780">
    <property type="match status" value="1"/>
</dbReference>
<evidence type="ECO:0000256" key="7">
    <source>
        <dbReference type="PROSITE-ProRule" id="PRU01373"/>
    </source>
</evidence>
<accession>A0AAC9MWY4</accession>
<evidence type="ECO:0000256" key="6">
    <source>
        <dbReference type="ARBA" id="ARBA00023316"/>
    </source>
</evidence>
<dbReference type="Proteomes" id="UP000095210">
    <property type="component" value="Chromosome"/>
</dbReference>
<dbReference type="GO" id="GO:0005576">
    <property type="term" value="C:extracellular region"/>
    <property type="evidence" value="ECO:0007669"/>
    <property type="project" value="TreeGrafter"/>
</dbReference>
<dbReference type="GO" id="GO:0018104">
    <property type="term" value="P:peptidoglycan-protein cross-linking"/>
    <property type="evidence" value="ECO:0007669"/>
    <property type="project" value="TreeGrafter"/>
</dbReference>
<dbReference type="Gene3D" id="2.40.440.10">
    <property type="entry name" value="L,D-transpeptidase catalytic domain-like"/>
    <property type="match status" value="1"/>
</dbReference>
<reference evidence="11" key="1">
    <citation type="submission" date="2016-03" db="EMBL/GenBank/DDBJ databases">
        <title>Complete genome sequence of the type strain Actinoalloteichus hymeniacidonis DSM 45092.</title>
        <authorList>
            <person name="Schaffert L."/>
            <person name="Albersmeier A."/>
            <person name="Winkler A."/>
            <person name="Kalinowski J."/>
            <person name="Zotchev S."/>
            <person name="Ruckert C."/>
        </authorList>
    </citation>
    <scope>NUCLEOTIDE SEQUENCE [LARGE SCALE GENOMIC DNA]</scope>
    <source>
        <strain evidence="11">HPA177(T) (DSM 45092(T))</strain>
    </source>
</reference>
<evidence type="ECO:0000259" key="9">
    <source>
        <dbReference type="PROSITE" id="PS52029"/>
    </source>
</evidence>
<dbReference type="RefSeq" id="WP_236750460.1">
    <property type="nucleotide sequence ID" value="NZ_CP014859.1"/>
</dbReference>
<keyword evidence="2" id="KW-0808">Transferase</keyword>
<dbReference type="Pfam" id="PF03734">
    <property type="entry name" value="YkuD"/>
    <property type="match status" value="1"/>
</dbReference>
<dbReference type="PANTHER" id="PTHR30582:SF2">
    <property type="entry name" value="L,D-TRANSPEPTIDASE YCIB-RELATED"/>
    <property type="match status" value="1"/>
</dbReference>
<dbReference type="PROSITE" id="PS52029">
    <property type="entry name" value="LD_TPASE"/>
    <property type="match status" value="1"/>
</dbReference>
<dbReference type="InterPro" id="IPR005490">
    <property type="entry name" value="LD_TPept_cat_dom"/>
</dbReference>
<dbReference type="InterPro" id="IPR041280">
    <property type="entry name" value="Big_10"/>
</dbReference>
<gene>
    <name evidence="10" type="ORF">TL08_02270</name>
</gene>
<keyword evidence="6 7" id="KW-0961">Cell wall biogenesis/degradation</keyword>
<dbReference type="KEGG" id="ahm:TL08_02270"/>
<keyword evidence="3 7" id="KW-0133">Cell shape</keyword>
<dbReference type="InterPro" id="IPR038063">
    <property type="entry name" value="Transpep_catalytic_dom"/>
</dbReference>
<dbReference type="Pfam" id="PF17964">
    <property type="entry name" value="Big_10"/>
    <property type="match status" value="1"/>
</dbReference>
<dbReference type="PANTHER" id="PTHR30582">
    <property type="entry name" value="L,D-TRANSPEPTIDASE"/>
    <property type="match status" value="1"/>
</dbReference>
<dbReference type="InterPro" id="IPR050979">
    <property type="entry name" value="LD-transpeptidase"/>
</dbReference>
<dbReference type="EMBL" id="CP014859">
    <property type="protein sequence ID" value="AOS61292.1"/>
    <property type="molecule type" value="Genomic_DNA"/>
</dbReference>
<evidence type="ECO:0000256" key="4">
    <source>
        <dbReference type="ARBA" id="ARBA00022984"/>
    </source>
</evidence>
<feature type="region of interest" description="Disordered" evidence="8">
    <location>
        <begin position="43"/>
        <end position="74"/>
    </location>
</feature>
<feature type="active site" description="Proton donor/acceptor" evidence="7">
    <location>
        <position position="336"/>
    </location>
</feature>
<evidence type="ECO:0000313" key="11">
    <source>
        <dbReference type="Proteomes" id="UP000095210"/>
    </source>
</evidence>
<feature type="active site" description="Nucleophile" evidence="7">
    <location>
        <position position="354"/>
    </location>
</feature>
<keyword evidence="4 7" id="KW-0573">Peptidoglycan synthesis</keyword>
<feature type="domain" description="L,D-TPase catalytic" evidence="9">
    <location>
        <begin position="257"/>
        <end position="378"/>
    </location>
</feature>
<feature type="compositionally biased region" description="Gly residues" evidence="8">
    <location>
        <begin position="43"/>
        <end position="52"/>
    </location>
</feature>
<evidence type="ECO:0000256" key="3">
    <source>
        <dbReference type="ARBA" id="ARBA00022960"/>
    </source>
</evidence>
<dbReference type="GO" id="GO:0071972">
    <property type="term" value="F:peptidoglycan L,D-transpeptidase activity"/>
    <property type="evidence" value="ECO:0007669"/>
    <property type="project" value="TreeGrafter"/>
</dbReference>
<evidence type="ECO:0000256" key="5">
    <source>
        <dbReference type="ARBA" id="ARBA00023315"/>
    </source>
</evidence>
<dbReference type="Gene3D" id="2.60.40.3710">
    <property type="match status" value="1"/>
</dbReference>
<evidence type="ECO:0000313" key="10">
    <source>
        <dbReference type="EMBL" id="AOS61292.1"/>
    </source>
</evidence>
<evidence type="ECO:0000256" key="8">
    <source>
        <dbReference type="SAM" id="MobiDB-lite"/>
    </source>
</evidence>
<dbReference type="GO" id="GO:0016746">
    <property type="term" value="F:acyltransferase activity"/>
    <property type="evidence" value="ECO:0007669"/>
    <property type="project" value="UniProtKB-KW"/>
</dbReference>
<dbReference type="GO" id="GO:0008360">
    <property type="term" value="P:regulation of cell shape"/>
    <property type="evidence" value="ECO:0007669"/>
    <property type="project" value="UniProtKB-UniRule"/>
</dbReference>
<evidence type="ECO:0000256" key="2">
    <source>
        <dbReference type="ARBA" id="ARBA00022679"/>
    </source>
</evidence>
<evidence type="ECO:0000256" key="1">
    <source>
        <dbReference type="ARBA" id="ARBA00004752"/>
    </source>
</evidence>